<dbReference type="PANTHER" id="PTHR24305">
    <property type="entry name" value="CYTOCHROME P450"/>
    <property type="match status" value="1"/>
</dbReference>
<protein>
    <submittedName>
        <fullName evidence="7">Cytochrome P450</fullName>
    </submittedName>
</protein>
<dbReference type="Proteomes" id="UP000070501">
    <property type="component" value="Unassembled WGS sequence"/>
</dbReference>
<dbReference type="STRING" id="196109.A0A136JH45"/>
<gene>
    <name evidence="7" type="ORF">Micbo1qcDRAFT_199276</name>
</gene>
<sequence length="523" mass="59376">MNADAIFDKMKALVTRLEQPLRVAMDELQKLHWPHKTALVAVVGLLLGLAALRRRYLSPISHVPGPFWASITRLWHVTKIIGGKQNYTLLDLHEKHGYFVRVAHNEVSVCHPDAVKTLYLNPTKKGDWYQIFVFPDWRYPAPVSVQDPKEKAEFMKYMSNAGFLLHNVLQYEGTIDENISKLKGWMDKHAADGSQMDLDKFFTYMAFDITGEVTFSKPFGFLDQGKDVGGAIATNVGLQIFLCTFGFYRWASYALCNPLVTWTQLAPVGHIVNTSMTAIAERKKNPDAKFDMCSHWFRGIKKAEKEGFGNFDERHLLAAAVSNLGAGSDTVSCGMQTFVYQCMHKPHVWQRVRDEVDAARKEGRCTGDVVSWEDVQQLPYLEAACKEALRLLAPVSKGLPRIVPKGGVTIAGQYWPEGTQMSINPGVLHLSKEVWGPDAHEFVPERWFGPDIEQQSKCFMPWGLGWGSCPAQNLAKVQIYKTIATIVRDYDIRLVDLSHEWKWAAYFTLNPYDWPVYVTRRKV</sequence>
<dbReference type="InParanoid" id="A0A136JH45"/>
<dbReference type="CDD" id="cd11060">
    <property type="entry name" value="CYP57A1-like"/>
    <property type="match status" value="1"/>
</dbReference>
<dbReference type="GO" id="GO:0016705">
    <property type="term" value="F:oxidoreductase activity, acting on paired donors, with incorporation or reduction of molecular oxygen"/>
    <property type="evidence" value="ECO:0007669"/>
    <property type="project" value="InterPro"/>
</dbReference>
<dbReference type="GO" id="GO:0005506">
    <property type="term" value="F:iron ion binding"/>
    <property type="evidence" value="ECO:0007669"/>
    <property type="project" value="InterPro"/>
</dbReference>
<evidence type="ECO:0000256" key="4">
    <source>
        <dbReference type="ARBA" id="ARBA00022723"/>
    </source>
</evidence>
<dbReference type="InterPro" id="IPR001128">
    <property type="entry name" value="Cyt_P450"/>
</dbReference>
<dbReference type="Pfam" id="PF00067">
    <property type="entry name" value="p450"/>
    <property type="match status" value="1"/>
</dbReference>
<dbReference type="GO" id="GO:0020037">
    <property type="term" value="F:heme binding"/>
    <property type="evidence" value="ECO:0007669"/>
    <property type="project" value="InterPro"/>
</dbReference>
<dbReference type="PRINTS" id="PR00463">
    <property type="entry name" value="EP450I"/>
</dbReference>
<evidence type="ECO:0000313" key="7">
    <source>
        <dbReference type="EMBL" id="KXJ96464.1"/>
    </source>
</evidence>
<evidence type="ECO:0000256" key="2">
    <source>
        <dbReference type="ARBA" id="ARBA00010617"/>
    </source>
</evidence>
<comment type="cofactor">
    <cofactor evidence="1 6">
        <name>heme</name>
        <dbReference type="ChEBI" id="CHEBI:30413"/>
    </cofactor>
</comment>
<dbReference type="SUPFAM" id="SSF48264">
    <property type="entry name" value="Cytochrome P450"/>
    <property type="match status" value="1"/>
</dbReference>
<comment type="similarity">
    <text evidence="2">Belongs to the cytochrome P450 family.</text>
</comment>
<evidence type="ECO:0000256" key="6">
    <source>
        <dbReference type="PIRSR" id="PIRSR602401-1"/>
    </source>
</evidence>
<reference evidence="8" key="1">
    <citation type="submission" date="2016-02" db="EMBL/GenBank/DDBJ databases">
        <title>Draft genome sequence of Microdochium bolleyi, a fungal endophyte of beachgrass.</title>
        <authorList>
            <consortium name="DOE Joint Genome Institute"/>
            <person name="David A.S."/>
            <person name="May G."/>
            <person name="Haridas S."/>
            <person name="Lim J."/>
            <person name="Wang M."/>
            <person name="Labutti K."/>
            <person name="Lipzen A."/>
            <person name="Barry K."/>
            <person name="Grigoriev I.V."/>
        </authorList>
    </citation>
    <scope>NUCLEOTIDE SEQUENCE [LARGE SCALE GENOMIC DNA]</scope>
    <source>
        <strain evidence="8">J235TASD1</strain>
    </source>
</reference>
<accession>A0A136JH45</accession>
<keyword evidence="8" id="KW-1185">Reference proteome</keyword>
<name>A0A136JH45_9PEZI</name>
<dbReference type="GO" id="GO:0004497">
    <property type="term" value="F:monooxygenase activity"/>
    <property type="evidence" value="ECO:0007669"/>
    <property type="project" value="InterPro"/>
</dbReference>
<evidence type="ECO:0000256" key="5">
    <source>
        <dbReference type="ARBA" id="ARBA00023004"/>
    </source>
</evidence>
<dbReference type="EMBL" id="KQ964245">
    <property type="protein sequence ID" value="KXJ96464.1"/>
    <property type="molecule type" value="Genomic_DNA"/>
</dbReference>
<dbReference type="InterPro" id="IPR036396">
    <property type="entry name" value="Cyt_P450_sf"/>
</dbReference>
<dbReference type="InterPro" id="IPR050121">
    <property type="entry name" value="Cytochrome_P450_monoxygenase"/>
</dbReference>
<dbReference type="InterPro" id="IPR002401">
    <property type="entry name" value="Cyt_P450_E_grp-I"/>
</dbReference>
<keyword evidence="4 6" id="KW-0479">Metal-binding</keyword>
<proteinExistence type="inferred from homology"/>
<dbReference type="AlphaFoldDB" id="A0A136JH45"/>
<keyword evidence="3 6" id="KW-0349">Heme</keyword>
<dbReference type="OrthoDB" id="3934656at2759"/>
<dbReference type="Gene3D" id="1.10.630.10">
    <property type="entry name" value="Cytochrome P450"/>
    <property type="match status" value="1"/>
</dbReference>
<feature type="binding site" description="axial binding residue" evidence="6">
    <location>
        <position position="469"/>
    </location>
    <ligand>
        <name>heme</name>
        <dbReference type="ChEBI" id="CHEBI:30413"/>
    </ligand>
    <ligandPart>
        <name>Fe</name>
        <dbReference type="ChEBI" id="CHEBI:18248"/>
    </ligandPart>
</feature>
<organism evidence="7 8">
    <name type="scientific">Microdochium bolleyi</name>
    <dbReference type="NCBI Taxonomy" id="196109"/>
    <lineage>
        <taxon>Eukaryota</taxon>
        <taxon>Fungi</taxon>
        <taxon>Dikarya</taxon>
        <taxon>Ascomycota</taxon>
        <taxon>Pezizomycotina</taxon>
        <taxon>Sordariomycetes</taxon>
        <taxon>Xylariomycetidae</taxon>
        <taxon>Xylariales</taxon>
        <taxon>Microdochiaceae</taxon>
        <taxon>Microdochium</taxon>
    </lineage>
</organism>
<keyword evidence="5 6" id="KW-0408">Iron</keyword>
<dbReference type="PANTHER" id="PTHR24305:SF232">
    <property type="entry name" value="P450, PUTATIVE (EUROFUNG)-RELATED"/>
    <property type="match status" value="1"/>
</dbReference>
<evidence type="ECO:0000256" key="1">
    <source>
        <dbReference type="ARBA" id="ARBA00001971"/>
    </source>
</evidence>
<evidence type="ECO:0000313" key="8">
    <source>
        <dbReference type="Proteomes" id="UP000070501"/>
    </source>
</evidence>
<evidence type="ECO:0000256" key="3">
    <source>
        <dbReference type="ARBA" id="ARBA00022617"/>
    </source>
</evidence>